<organism evidence="1 2">
    <name type="scientific">Candidatus Lloydbacteria bacterium RIFCSPHIGHO2_02_FULL_50_13</name>
    <dbReference type="NCBI Taxonomy" id="1798661"/>
    <lineage>
        <taxon>Bacteria</taxon>
        <taxon>Candidatus Lloydiibacteriota</taxon>
    </lineage>
</organism>
<comment type="caution">
    <text evidence="1">The sequence shown here is derived from an EMBL/GenBank/DDBJ whole genome shotgun (WGS) entry which is preliminary data.</text>
</comment>
<sequence length="124" mass="14543">MYQQPHRAPWDGEEGKAQQGLGVENSIELAKNFVRNNIDVILLDVVIDETAKLYRERLPEAKIIFLMPSYEEAFRRFSERPHTIIEEEFEIVYEWEEKLTVYDEKIDNTALSADETANKINLLL</sequence>
<evidence type="ECO:0008006" key="3">
    <source>
        <dbReference type="Google" id="ProtNLM"/>
    </source>
</evidence>
<dbReference type="AlphaFoldDB" id="A0A1G2D231"/>
<proteinExistence type="predicted"/>
<dbReference type="STRING" id="1798661.A3D65_00815"/>
<dbReference type="SUPFAM" id="SSF52540">
    <property type="entry name" value="P-loop containing nucleoside triphosphate hydrolases"/>
    <property type="match status" value="1"/>
</dbReference>
<evidence type="ECO:0000313" key="1">
    <source>
        <dbReference type="EMBL" id="OGZ07685.1"/>
    </source>
</evidence>
<dbReference type="Gene3D" id="3.40.50.300">
    <property type="entry name" value="P-loop containing nucleotide triphosphate hydrolases"/>
    <property type="match status" value="1"/>
</dbReference>
<protein>
    <recommendedName>
        <fullName evidence="3">Guanylate kinase-like domain-containing protein</fullName>
    </recommendedName>
</protein>
<dbReference type="EMBL" id="MHLL01000054">
    <property type="protein sequence ID" value="OGZ07685.1"/>
    <property type="molecule type" value="Genomic_DNA"/>
</dbReference>
<evidence type="ECO:0000313" key="2">
    <source>
        <dbReference type="Proteomes" id="UP000177996"/>
    </source>
</evidence>
<name>A0A1G2D231_9BACT</name>
<gene>
    <name evidence="1" type="ORF">A3D65_00815</name>
</gene>
<reference evidence="1 2" key="1">
    <citation type="journal article" date="2016" name="Nat. Commun.">
        <title>Thousands of microbial genomes shed light on interconnected biogeochemical processes in an aquifer system.</title>
        <authorList>
            <person name="Anantharaman K."/>
            <person name="Brown C.T."/>
            <person name="Hug L.A."/>
            <person name="Sharon I."/>
            <person name="Castelle C.J."/>
            <person name="Probst A.J."/>
            <person name="Thomas B.C."/>
            <person name="Singh A."/>
            <person name="Wilkins M.J."/>
            <person name="Karaoz U."/>
            <person name="Brodie E.L."/>
            <person name="Williams K.H."/>
            <person name="Hubbard S.S."/>
            <person name="Banfield J.F."/>
        </authorList>
    </citation>
    <scope>NUCLEOTIDE SEQUENCE [LARGE SCALE GENOMIC DNA]</scope>
</reference>
<accession>A0A1G2D231</accession>
<dbReference type="InterPro" id="IPR027417">
    <property type="entry name" value="P-loop_NTPase"/>
</dbReference>
<dbReference type="Proteomes" id="UP000177996">
    <property type="component" value="Unassembled WGS sequence"/>
</dbReference>